<keyword evidence="13" id="KW-1185">Reference proteome</keyword>
<evidence type="ECO:0000259" key="10">
    <source>
        <dbReference type="Pfam" id="PF00370"/>
    </source>
</evidence>
<dbReference type="InterPro" id="IPR018485">
    <property type="entry name" value="FGGY_C"/>
</dbReference>
<dbReference type="AlphaFoldDB" id="A0A562ULY8"/>
<feature type="site" description="Important for activity" evidence="8">
    <location>
        <position position="6"/>
    </location>
</feature>
<feature type="domain" description="Carbohydrate kinase FGGY N-terminal" evidence="10">
    <location>
        <begin position="1"/>
        <end position="239"/>
    </location>
</feature>
<dbReference type="CDD" id="cd07808">
    <property type="entry name" value="ASKHA_NBD_FGGY_EcXK-like"/>
    <property type="match status" value="1"/>
</dbReference>
<protein>
    <recommendedName>
        <fullName evidence="8 9">Xylulose kinase</fullName>
        <shortName evidence="8 9">Xylulokinase</shortName>
        <ecNumber evidence="8 9">2.7.1.17</ecNumber>
    </recommendedName>
</protein>
<dbReference type="PIRSF" id="PIRSF000538">
    <property type="entry name" value="GlpK"/>
    <property type="match status" value="1"/>
</dbReference>
<evidence type="ECO:0000256" key="4">
    <source>
        <dbReference type="ARBA" id="ARBA00022741"/>
    </source>
</evidence>
<evidence type="ECO:0000259" key="11">
    <source>
        <dbReference type="Pfam" id="PF02782"/>
    </source>
</evidence>
<organism evidence="12 13">
    <name type="scientific">Altererythrobacter ishigakiensis</name>
    <dbReference type="NCBI Taxonomy" id="476157"/>
    <lineage>
        <taxon>Bacteria</taxon>
        <taxon>Pseudomonadati</taxon>
        <taxon>Pseudomonadota</taxon>
        <taxon>Alphaproteobacteria</taxon>
        <taxon>Sphingomonadales</taxon>
        <taxon>Erythrobacteraceae</taxon>
        <taxon>Altererythrobacter</taxon>
    </lineage>
</organism>
<dbReference type="HAMAP" id="MF_02220">
    <property type="entry name" value="XylB"/>
    <property type="match status" value="1"/>
</dbReference>
<evidence type="ECO:0000256" key="1">
    <source>
        <dbReference type="ARBA" id="ARBA00009156"/>
    </source>
</evidence>
<comment type="catalytic activity">
    <reaction evidence="8 9">
        <text>D-xylulose + ATP = D-xylulose 5-phosphate + ADP + H(+)</text>
        <dbReference type="Rhea" id="RHEA:10964"/>
        <dbReference type="ChEBI" id="CHEBI:15378"/>
        <dbReference type="ChEBI" id="CHEBI:17140"/>
        <dbReference type="ChEBI" id="CHEBI:30616"/>
        <dbReference type="ChEBI" id="CHEBI:57737"/>
        <dbReference type="ChEBI" id="CHEBI:456216"/>
        <dbReference type="EC" id="2.7.1.17"/>
    </reaction>
</comment>
<dbReference type="GO" id="GO:0005524">
    <property type="term" value="F:ATP binding"/>
    <property type="evidence" value="ECO:0007669"/>
    <property type="project" value="UniProtKB-UniRule"/>
</dbReference>
<name>A0A562ULY8_9SPHN</name>
<dbReference type="GO" id="GO:0004856">
    <property type="term" value="F:D-xylulokinase activity"/>
    <property type="evidence" value="ECO:0007669"/>
    <property type="project" value="UniProtKB-UniRule"/>
</dbReference>
<dbReference type="SUPFAM" id="SSF53067">
    <property type="entry name" value="Actin-like ATPase domain"/>
    <property type="match status" value="2"/>
</dbReference>
<dbReference type="EMBL" id="VLLK01000002">
    <property type="protein sequence ID" value="TWJ06651.1"/>
    <property type="molecule type" value="Genomic_DNA"/>
</dbReference>
<feature type="domain" description="Carbohydrate kinase FGGY C-terminal" evidence="11">
    <location>
        <begin position="250"/>
        <end position="435"/>
    </location>
</feature>
<keyword evidence="2 8" id="KW-0859">Xylose metabolism</keyword>
<keyword evidence="5 8" id="KW-0418">Kinase</keyword>
<dbReference type="InterPro" id="IPR006000">
    <property type="entry name" value="Xylulokinase"/>
</dbReference>
<keyword evidence="7 8" id="KW-0119">Carbohydrate metabolism</keyword>
<evidence type="ECO:0000256" key="5">
    <source>
        <dbReference type="ARBA" id="ARBA00022777"/>
    </source>
</evidence>
<proteinExistence type="inferred from homology"/>
<feature type="active site" description="Proton acceptor" evidence="8">
    <location>
        <position position="232"/>
    </location>
</feature>
<gene>
    <name evidence="8 9" type="primary">xylB</name>
    <name evidence="12" type="ORF">JN10_2187</name>
</gene>
<dbReference type="InterPro" id="IPR000577">
    <property type="entry name" value="Carb_kinase_FGGY"/>
</dbReference>
<dbReference type="STRING" id="476157.GCA_001663155_00862"/>
<dbReference type="Pfam" id="PF00370">
    <property type="entry name" value="FGGY_N"/>
    <property type="match status" value="1"/>
</dbReference>
<evidence type="ECO:0000256" key="2">
    <source>
        <dbReference type="ARBA" id="ARBA00022629"/>
    </source>
</evidence>
<evidence type="ECO:0000256" key="9">
    <source>
        <dbReference type="RuleBase" id="RU364073"/>
    </source>
</evidence>
<dbReference type="PANTHER" id="PTHR43095:SF6">
    <property type="entry name" value="XYLULOSE KINASE"/>
    <property type="match status" value="1"/>
</dbReference>
<comment type="function">
    <text evidence="8">Catalyzes the phosphorylation of D-xylulose to D-xylulose 5-phosphate.</text>
</comment>
<dbReference type="Pfam" id="PF02782">
    <property type="entry name" value="FGGY_C"/>
    <property type="match status" value="1"/>
</dbReference>
<keyword evidence="4 8" id="KW-0547">Nucleotide-binding</keyword>
<dbReference type="InterPro" id="IPR043129">
    <property type="entry name" value="ATPase_NBD"/>
</dbReference>
<keyword evidence="3 8" id="KW-0808">Transferase</keyword>
<comment type="caution">
    <text evidence="12">The sequence shown here is derived from an EMBL/GenBank/DDBJ whole genome shotgun (WGS) entry which is preliminary data.</text>
</comment>
<dbReference type="GO" id="GO:0005998">
    <property type="term" value="P:xylulose catabolic process"/>
    <property type="evidence" value="ECO:0007669"/>
    <property type="project" value="UniProtKB-UniRule"/>
</dbReference>
<dbReference type="Gene3D" id="3.30.420.40">
    <property type="match status" value="2"/>
</dbReference>
<dbReference type="GO" id="GO:0042732">
    <property type="term" value="P:D-xylose metabolic process"/>
    <property type="evidence" value="ECO:0007669"/>
    <property type="project" value="UniProtKB-KW"/>
</dbReference>
<sequence>MYLGVDIGTSGVKVIVASRTGAVVARSTSALRVSNPVPGWSEQDPQDWWRATCAAVMQLDSDIRAKVEAIGLSGQMHGATLLDGQDRPLRPAILWNDGRSTAQCHAIESAVPESRVITGNLVMPGFTAPKLLWVREHEPQVFANVRSVLLPKDYVRLLMTGDKASDMSDSAGTLWLDVEKRCWSDTMLNATGLTQEHMPTLFEGSTATGKLLTEIAEQWGMERVPVAAGAGDNAAGAIGVGVISNGDGLLSLGTSGVIFVSTDSFRPNPANAVHAFCHALPDTWQQMSVHLSAASCIEWAAQQLGIGDVANFLALAEEAGAGSGPELFLPFLSGERTPHNDPHLRAGWLECDNLTRPERLACAVLEGVAFAHADGLAVLREAGTRVERLSVIGGGSRSRFWGRILASALNVRLDYLEGGDVGPAMGAAHLARMAATSEAPADVCKRPEIRETIDPDPELVELLTPKLTQYRQSIDLLKSR</sequence>
<dbReference type="RefSeq" id="WP_067602443.1">
    <property type="nucleotide sequence ID" value="NZ_CP015963.1"/>
</dbReference>
<dbReference type="Proteomes" id="UP000320547">
    <property type="component" value="Unassembled WGS sequence"/>
</dbReference>
<evidence type="ECO:0000256" key="8">
    <source>
        <dbReference type="HAMAP-Rule" id="MF_02220"/>
    </source>
</evidence>
<dbReference type="PANTHER" id="PTHR43095">
    <property type="entry name" value="SUGAR KINASE"/>
    <property type="match status" value="1"/>
</dbReference>
<evidence type="ECO:0000313" key="13">
    <source>
        <dbReference type="Proteomes" id="UP000320547"/>
    </source>
</evidence>
<comment type="similarity">
    <text evidence="1 8 9">Belongs to the FGGY kinase family.</text>
</comment>
<dbReference type="PROSITE" id="PS00933">
    <property type="entry name" value="FGGY_KINASES_1"/>
    <property type="match status" value="1"/>
</dbReference>
<dbReference type="EC" id="2.7.1.17" evidence="8 9"/>
<dbReference type="NCBIfam" id="TIGR01312">
    <property type="entry name" value="XylB"/>
    <property type="match status" value="1"/>
</dbReference>
<accession>A0A562ULY8</accession>
<reference evidence="12 13" key="1">
    <citation type="submission" date="2019-07" db="EMBL/GenBank/DDBJ databases">
        <title>Genomic Encyclopedia of Archaeal and Bacterial Type Strains, Phase II (KMG-II): from individual species to whole genera.</title>
        <authorList>
            <person name="Goeker M."/>
        </authorList>
    </citation>
    <scope>NUCLEOTIDE SEQUENCE [LARGE SCALE GENOMIC DNA]</scope>
    <source>
        <strain evidence="12 13">ATCC BAA-2084</strain>
    </source>
</reference>
<evidence type="ECO:0000256" key="3">
    <source>
        <dbReference type="ARBA" id="ARBA00022679"/>
    </source>
</evidence>
<keyword evidence="6 8" id="KW-0067">ATP-binding</keyword>
<evidence type="ECO:0000313" key="12">
    <source>
        <dbReference type="EMBL" id="TWJ06651.1"/>
    </source>
</evidence>
<dbReference type="InterPro" id="IPR050406">
    <property type="entry name" value="FGGY_Carb_Kinase"/>
</dbReference>
<dbReference type="InterPro" id="IPR018483">
    <property type="entry name" value="Carb_kinase_FGGY_CS"/>
</dbReference>
<evidence type="ECO:0000256" key="7">
    <source>
        <dbReference type="ARBA" id="ARBA00023277"/>
    </source>
</evidence>
<dbReference type="InterPro" id="IPR018484">
    <property type="entry name" value="FGGY_N"/>
</dbReference>
<evidence type="ECO:0000256" key="6">
    <source>
        <dbReference type="ARBA" id="ARBA00022840"/>
    </source>
</evidence>
<dbReference type="OrthoDB" id="9805576at2"/>
<feature type="binding site" evidence="8">
    <location>
        <begin position="76"/>
        <end position="77"/>
    </location>
    <ligand>
        <name>substrate</name>
    </ligand>
</feature>